<feature type="region of interest" description="Disordered" evidence="1">
    <location>
        <begin position="121"/>
        <end position="152"/>
    </location>
</feature>
<evidence type="ECO:0000313" key="3">
    <source>
        <dbReference type="Proteomes" id="UP000799444"/>
    </source>
</evidence>
<dbReference type="AlphaFoldDB" id="A0A9P4QMR8"/>
<name>A0A9P4QMR8_9PLEO</name>
<feature type="compositionally biased region" description="Basic and acidic residues" evidence="1">
    <location>
        <begin position="308"/>
        <end position="321"/>
    </location>
</feature>
<feature type="compositionally biased region" description="Low complexity" evidence="1">
    <location>
        <begin position="22"/>
        <end position="33"/>
    </location>
</feature>
<accession>A0A9P4QMR8</accession>
<organism evidence="2 3">
    <name type="scientific">Polyplosphaeria fusca</name>
    <dbReference type="NCBI Taxonomy" id="682080"/>
    <lineage>
        <taxon>Eukaryota</taxon>
        <taxon>Fungi</taxon>
        <taxon>Dikarya</taxon>
        <taxon>Ascomycota</taxon>
        <taxon>Pezizomycotina</taxon>
        <taxon>Dothideomycetes</taxon>
        <taxon>Pleosporomycetidae</taxon>
        <taxon>Pleosporales</taxon>
        <taxon>Tetraplosphaeriaceae</taxon>
        <taxon>Polyplosphaeria</taxon>
    </lineage>
</organism>
<reference evidence="2" key="1">
    <citation type="journal article" date="2020" name="Stud. Mycol.">
        <title>101 Dothideomycetes genomes: a test case for predicting lifestyles and emergence of pathogens.</title>
        <authorList>
            <person name="Haridas S."/>
            <person name="Albert R."/>
            <person name="Binder M."/>
            <person name="Bloem J."/>
            <person name="Labutti K."/>
            <person name="Salamov A."/>
            <person name="Andreopoulos B."/>
            <person name="Baker S."/>
            <person name="Barry K."/>
            <person name="Bills G."/>
            <person name="Bluhm B."/>
            <person name="Cannon C."/>
            <person name="Castanera R."/>
            <person name="Culley D."/>
            <person name="Daum C."/>
            <person name="Ezra D."/>
            <person name="Gonzalez J."/>
            <person name="Henrissat B."/>
            <person name="Kuo A."/>
            <person name="Liang C."/>
            <person name="Lipzen A."/>
            <person name="Lutzoni F."/>
            <person name="Magnuson J."/>
            <person name="Mondo S."/>
            <person name="Nolan M."/>
            <person name="Ohm R."/>
            <person name="Pangilinan J."/>
            <person name="Park H.-J."/>
            <person name="Ramirez L."/>
            <person name="Alfaro M."/>
            <person name="Sun H."/>
            <person name="Tritt A."/>
            <person name="Yoshinaga Y."/>
            <person name="Zwiers L.-H."/>
            <person name="Turgeon B."/>
            <person name="Goodwin S."/>
            <person name="Spatafora J."/>
            <person name="Crous P."/>
            <person name="Grigoriev I."/>
        </authorList>
    </citation>
    <scope>NUCLEOTIDE SEQUENCE</scope>
    <source>
        <strain evidence="2">CBS 125425</strain>
    </source>
</reference>
<keyword evidence="3" id="KW-1185">Reference proteome</keyword>
<comment type="caution">
    <text evidence="2">The sequence shown here is derived from an EMBL/GenBank/DDBJ whole genome shotgun (WGS) entry which is preliminary data.</text>
</comment>
<feature type="region of interest" description="Disordered" evidence="1">
    <location>
        <begin position="13"/>
        <end position="41"/>
    </location>
</feature>
<sequence>MAKNLEAINPITKRPMPLGEPIGDSGADSSSIDWTSKPTTSDGTPLAALVNSAINQQIDRDHARFFLAQVGDSVNIQSNIGPNPVLIRYLITDFRTWGKIESLGFGKLSWHADTGLPSYDVKDGSLPNVLPDKKRDEEPQASDAPGEKPVRSMLDVGDVSEEKIDEKTGMPAMRRAKCIYSLGSKSGSTVEIEWRRPSAWVEKATLTKSKLNSRSWKVSFDGNKSWKMEGAKGGSETVWKDDEGKDLAVDKVESAVPGFLGTVELCALQNLDEAILDFLVAVWVARVAVEAGVFTRENGVTEENASTVKDDQAENNDEHSSKLGGVLRTKQLSDGLHAPYGK</sequence>
<evidence type="ECO:0000256" key="1">
    <source>
        <dbReference type="SAM" id="MobiDB-lite"/>
    </source>
</evidence>
<dbReference type="Proteomes" id="UP000799444">
    <property type="component" value="Unassembled WGS sequence"/>
</dbReference>
<evidence type="ECO:0000313" key="2">
    <source>
        <dbReference type="EMBL" id="KAF2727661.1"/>
    </source>
</evidence>
<gene>
    <name evidence="2" type="ORF">EJ04DRAFT_529261</name>
</gene>
<dbReference type="EMBL" id="ML996319">
    <property type="protein sequence ID" value="KAF2727661.1"/>
    <property type="molecule type" value="Genomic_DNA"/>
</dbReference>
<proteinExistence type="predicted"/>
<protein>
    <submittedName>
        <fullName evidence="2">Uncharacterized protein</fullName>
    </submittedName>
</protein>
<feature type="region of interest" description="Disordered" evidence="1">
    <location>
        <begin position="300"/>
        <end position="342"/>
    </location>
</feature>